<evidence type="ECO:0000313" key="4">
    <source>
        <dbReference type="EMBL" id="MFD2674186.1"/>
    </source>
</evidence>
<dbReference type="GO" id="GO:0032259">
    <property type="term" value="P:methylation"/>
    <property type="evidence" value="ECO:0007669"/>
    <property type="project" value="UniProtKB-KW"/>
</dbReference>
<dbReference type="PANTHER" id="PTHR10509">
    <property type="entry name" value="O-METHYLTRANSFERASE-RELATED"/>
    <property type="match status" value="1"/>
</dbReference>
<dbReference type="Proteomes" id="UP001597453">
    <property type="component" value="Unassembled WGS sequence"/>
</dbReference>
<comment type="caution">
    <text evidence="4">The sequence shown here is derived from an EMBL/GenBank/DDBJ whole genome shotgun (WGS) entry which is preliminary data.</text>
</comment>
<dbReference type="PANTHER" id="PTHR10509:SF85">
    <property type="entry name" value="O-METHYLTRANSFERASE RV1220C-RELATED"/>
    <property type="match status" value="1"/>
</dbReference>
<dbReference type="InterPro" id="IPR050362">
    <property type="entry name" value="Cation-dep_OMT"/>
</dbReference>
<proteinExistence type="predicted"/>
<dbReference type="InterPro" id="IPR029063">
    <property type="entry name" value="SAM-dependent_MTases_sf"/>
</dbReference>
<accession>A0ABW5RHM3</accession>
<organism evidence="4 5">
    <name type="scientific">Gulosibacter bifidus</name>
    <dbReference type="NCBI Taxonomy" id="272239"/>
    <lineage>
        <taxon>Bacteria</taxon>
        <taxon>Bacillati</taxon>
        <taxon>Actinomycetota</taxon>
        <taxon>Actinomycetes</taxon>
        <taxon>Micrococcales</taxon>
        <taxon>Microbacteriaceae</taxon>
        <taxon>Gulosibacter</taxon>
    </lineage>
</organism>
<dbReference type="EC" id="2.1.1.-" evidence="4"/>
<evidence type="ECO:0000256" key="2">
    <source>
        <dbReference type="ARBA" id="ARBA00022679"/>
    </source>
</evidence>
<reference evidence="5" key="1">
    <citation type="journal article" date="2019" name="Int. J. Syst. Evol. Microbiol.">
        <title>The Global Catalogue of Microorganisms (GCM) 10K type strain sequencing project: providing services to taxonomists for standard genome sequencing and annotation.</title>
        <authorList>
            <consortium name="The Broad Institute Genomics Platform"/>
            <consortium name="The Broad Institute Genome Sequencing Center for Infectious Disease"/>
            <person name="Wu L."/>
            <person name="Ma J."/>
        </authorList>
    </citation>
    <scope>NUCLEOTIDE SEQUENCE [LARGE SCALE GENOMIC DNA]</scope>
    <source>
        <strain evidence="5">TISTR 1511</strain>
    </source>
</reference>
<dbReference type="EMBL" id="JBHUNF010000001">
    <property type="protein sequence ID" value="MFD2674186.1"/>
    <property type="molecule type" value="Genomic_DNA"/>
</dbReference>
<keyword evidence="5" id="KW-1185">Reference proteome</keyword>
<keyword evidence="3" id="KW-0949">S-adenosyl-L-methionine</keyword>
<evidence type="ECO:0000313" key="5">
    <source>
        <dbReference type="Proteomes" id="UP001597453"/>
    </source>
</evidence>
<dbReference type="RefSeq" id="WP_066057733.1">
    <property type="nucleotide sequence ID" value="NZ_JBHUNF010000001.1"/>
</dbReference>
<dbReference type="SUPFAM" id="SSF53335">
    <property type="entry name" value="S-adenosyl-L-methionine-dependent methyltransferases"/>
    <property type="match status" value="1"/>
</dbReference>
<keyword evidence="2 4" id="KW-0808">Transferase</keyword>
<dbReference type="GO" id="GO:0008168">
    <property type="term" value="F:methyltransferase activity"/>
    <property type="evidence" value="ECO:0007669"/>
    <property type="project" value="UniProtKB-KW"/>
</dbReference>
<name>A0ABW5RHM3_9MICO</name>
<dbReference type="PROSITE" id="PS51682">
    <property type="entry name" value="SAM_OMT_I"/>
    <property type="match status" value="1"/>
</dbReference>
<keyword evidence="1 4" id="KW-0489">Methyltransferase</keyword>
<evidence type="ECO:0000256" key="1">
    <source>
        <dbReference type="ARBA" id="ARBA00022603"/>
    </source>
</evidence>
<dbReference type="InterPro" id="IPR002935">
    <property type="entry name" value="SAM_O-MeTrfase"/>
</dbReference>
<protein>
    <submittedName>
        <fullName evidence="4">O-methyltransferase</fullName>
        <ecNumber evidence="4">2.1.1.-</ecNumber>
    </submittedName>
</protein>
<sequence>MAEYELSRRYVDEQAVETSLQHGIRVEALANSLPVVSTALAAHLAFVASVSAPDQIIQIGATAGVAGAAIHRGAPKAIITTIDHDSEALDRERRSLLRMGHAPAWIRNISGDPLQVLPRMSESSYDLVLISATLDHVAAHIQHALRLVRPGGTILVCNALNHGRVADPARRDPVTQSLRSLIREFSRHPDFIVATLPIDGGLLQISLPSR</sequence>
<dbReference type="Gene3D" id="3.40.50.150">
    <property type="entry name" value="Vaccinia Virus protein VP39"/>
    <property type="match status" value="1"/>
</dbReference>
<dbReference type="Pfam" id="PF01596">
    <property type="entry name" value="Methyltransf_3"/>
    <property type="match status" value="1"/>
</dbReference>
<evidence type="ECO:0000256" key="3">
    <source>
        <dbReference type="ARBA" id="ARBA00022691"/>
    </source>
</evidence>
<gene>
    <name evidence="4" type="ORF">ACFSUQ_02580</name>
</gene>